<feature type="region of interest" description="Disordered" evidence="1">
    <location>
        <begin position="1"/>
        <end position="35"/>
    </location>
</feature>
<reference evidence="3" key="4">
    <citation type="submission" date="2025-05" db="UniProtKB">
        <authorList>
            <consortium name="EnsemblFungi"/>
        </authorList>
    </citation>
    <scope>IDENTIFICATION</scope>
    <source>
        <strain evidence="3">isolate 1-1 / race 1 (BBBD)</strain>
    </source>
</reference>
<sequence length="198" mass="22396">MHPNARPTDNSQLYLDNPDGSWPVADPDLDYSRTPTGRQYQINLEPPYPAEVTCSTLCPGLPLTAFPNEDIFSSSHTDDQDEEQANSEDELREDVIMEEKPDERSSRDVYWVQRESDRRHSRSSSASSQAISPSSTVFADHHRGHSSRTAARSNGSEDQHSNVHRSSLISLQLRPEDELFLENYLEEDGDGIDTDIDY</sequence>
<reference evidence="3 4" key="3">
    <citation type="journal article" date="2017" name="G3 (Bethesda)">
        <title>Comparative analysis highlights variable genome content of wheat rusts and divergence of the mating loci.</title>
        <authorList>
            <person name="Cuomo C.A."/>
            <person name="Bakkeren G."/>
            <person name="Khalil H.B."/>
            <person name="Panwar V."/>
            <person name="Joly D."/>
            <person name="Linning R."/>
            <person name="Sakthikumar S."/>
            <person name="Song X."/>
            <person name="Adiconis X."/>
            <person name="Fan L."/>
            <person name="Goldberg J.M."/>
            <person name="Levin J.Z."/>
            <person name="Young S."/>
            <person name="Zeng Q."/>
            <person name="Anikster Y."/>
            <person name="Bruce M."/>
            <person name="Wang M."/>
            <person name="Yin C."/>
            <person name="McCallum B."/>
            <person name="Szabo L.J."/>
            <person name="Hulbert S."/>
            <person name="Chen X."/>
            <person name="Fellers J.P."/>
        </authorList>
    </citation>
    <scope>NUCLEOTIDE SEQUENCE</scope>
    <source>
        <strain evidence="4">Isolate 1-1 / race 1 (BBBD)</strain>
        <strain evidence="3">isolate 1-1 / race 1 (BBBD)</strain>
    </source>
</reference>
<dbReference type="EnsemblFungi" id="PTTG_02969-t43_1">
    <property type="protein sequence ID" value="PTTG_02969-t43_1-p1"/>
    <property type="gene ID" value="PTTG_02969"/>
</dbReference>
<keyword evidence="4" id="KW-1185">Reference proteome</keyword>
<gene>
    <name evidence="2" type="ORF">PTTG_02969</name>
</gene>
<evidence type="ECO:0000256" key="1">
    <source>
        <dbReference type="SAM" id="MobiDB-lite"/>
    </source>
</evidence>
<accession>A0A180GM96</accession>
<protein>
    <submittedName>
        <fullName evidence="2 3">Uncharacterized protein</fullName>
    </submittedName>
</protein>
<reference evidence="2" key="2">
    <citation type="submission" date="2016-05" db="EMBL/GenBank/DDBJ databases">
        <title>Comparative analysis highlights variable genome content of wheat rusts and divergence of the mating loci.</title>
        <authorList>
            <person name="Cuomo C.A."/>
            <person name="Bakkeren G."/>
            <person name="Szabo L."/>
            <person name="Khalil H."/>
            <person name="Joly D."/>
            <person name="Goldberg J."/>
            <person name="Young S."/>
            <person name="Zeng Q."/>
            <person name="Fellers J."/>
        </authorList>
    </citation>
    <scope>NUCLEOTIDE SEQUENCE [LARGE SCALE GENOMIC DNA]</scope>
    <source>
        <strain evidence="2">1-1 BBBD Race 1</strain>
    </source>
</reference>
<proteinExistence type="predicted"/>
<dbReference type="EMBL" id="ADAS02000049">
    <property type="protein sequence ID" value="OAV93634.1"/>
    <property type="molecule type" value="Genomic_DNA"/>
</dbReference>
<feature type="compositionally biased region" description="Low complexity" evidence="1">
    <location>
        <begin position="123"/>
        <end position="135"/>
    </location>
</feature>
<evidence type="ECO:0000313" key="4">
    <source>
        <dbReference type="Proteomes" id="UP000005240"/>
    </source>
</evidence>
<feature type="region of interest" description="Disordered" evidence="1">
    <location>
        <begin position="69"/>
        <end position="169"/>
    </location>
</feature>
<evidence type="ECO:0000313" key="3">
    <source>
        <dbReference type="EnsemblFungi" id="PTTG_02969-t43_1-p1"/>
    </source>
</evidence>
<feature type="compositionally biased region" description="Acidic residues" evidence="1">
    <location>
        <begin position="79"/>
        <end position="92"/>
    </location>
</feature>
<evidence type="ECO:0000313" key="2">
    <source>
        <dbReference type="EMBL" id="OAV93634.1"/>
    </source>
</evidence>
<organism evidence="2">
    <name type="scientific">Puccinia triticina (isolate 1-1 / race 1 (BBBD))</name>
    <name type="common">Brown leaf rust fungus</name>
    <dbReference type="NCBI Taxonomy" id="630390"/>
    <lineage>
        <taxon>Eukaryota</taxon>
        <taxon>Fungi</taxon>
        <taxon>Dikarya</taxon>
        <taxon>Basidiomycota</taxon>
        <taxon>Pucciniomycotina</taxon>
        <taxon>Pucciniomycetes</taxon>
        <taxon>Pucciniales</taxon>
        <taxon>Pucciniaceae</taxon>
        <taxon>Puccinia</taxon>
    </lineage>
</organism>
<name>A0A180GM96_PUCT1</name>
<dbReference type="AlphaFoldDB" id="A0A180GM96"/>
<dbReference type="Proteomes" id="UP000005240">
    <property type="component" value="Unassembled WGS sequence"/>
</dbReference>
<dbReference type="VEuPathDB" id="FungiDB:PTTG_02969"/>
<reference evidence="2" key="1">
    <citation type="submission" date="2009-11" db="EMBL/GenBank/DDBJ databases">
        <authorList>
            <consortium name="The Broad Institute Genome Sequencing Platform"/>
            <person name="Ward D."/>
            <person name="Feldgarden M."/>
            <person name="Earl A."/>
            <person name="Young S.K."/>
            <person name="Zeng Q."/>
            <person name="Koehrsen M."/>
            <person name="Alvarado L."/>
            <person name="Berlin A."/>
            <person name="Bochicchio J."/>
            <person name="Borenstein D."/>
            <person name="Chapman S.B."/>
            <person name="Chen Z."/>
            <person name="Engels R."/>
            <person name="Freedman E."/>
            <person name="Gellesch M."/>
            <person name="Goldberg J."/>
            <person name="Griggs A."/>
            <person name="Gujja S."/>
            <person name="Heilman E."/>
            <person name="Heiman D."/>
            <person name="Hepburn T."/>
            <person name="Howarth C."/>
            <person name="Jen D."/>
            <person name="Larson L."/>
            <person name="Lewis B."/>
            <person name="Mehta T."/>
            <person name="Park D."/>
            <person name="Pearson M."/>
            <person name="Roberts A."/>
            <person name="Saif S."/>
            <person name="Shea T."/>
            <person name="Shenoy N."/>
            <person name="Sisk P."/>
            <person name="Stolte C."/>
            <person name="Sykes S."/>
            <person name="Thomson T."/>
            <person name="Walk T."/>
            <person name="White J."/>
            <person name="Yandava C."/>
            <person name="Izard J."/>
            <person name="Baranova O.V."/>
            <person name="Blanton J.M."/>
            <person name="Tanner A.C."/>
            <person name="Dewhirst F.E."/>
            <person name="Haas B."/>
            <person name="Nusbaum C."/>
            <person name="Birren B."/>
        </authorList>
    </citation>
    <scope>NUCLEOTIDE SEQUENCE [LARGE SCALE GENOMIC DNA]</scope>
    <source>
        <strain evidence="2">1-1 BBBD Race 1</strain>
    </source>
</reference>
<feature type="compositionally biased region" description="Basic and acidic residues" evidence="1">
    <location>
        <begin position="93"/>
        <end position="107"/>
    </location>
</feature>